<protein>
    <submittedName>
        <fullName evidence="1">Cohesin loading complex subunit A</fullName>
    </submittedName>
</protein>
<keyword evidence="2" id="KW-1185">Reference proteome</keyword>
<evidence type="ECO:0000313" key="1">
    <source>
        <dbReference type="EMBL" id="KAL2739709.1"/>
    </source>
</evidence>
<organism evidence="1 2">
    <name type="scientific">Vespula maculifrons</name>
    <name type="common">Eastern yellow jacket</name>
    <name type="synonym">Wasp</name>
    <dbReference type="NCBI Taxonomy" id="7453"/>
    <lineage>
        <taxon>Eukaryota</taxon>
        <taxon>Metazoa</taxon>
        <taxon>Ecdysozoa</taxon>
        <taxon>Arthropoda</taxon>
        <taxon>Hexapoda</taxon>
        <taxon>Insecta</taxon>
        <taxon>Pterygota</taxon>
        <taxon>Neoptera</taxon>
        <taxon>Endopterygota</taxon>
        <taxon>Hymenoptera</taxon>
        <taxon>Apocrita</taxon>
        <taxon>Aculeata</taxon>
        <taxon>Vespoidea</taxon>
        <taxon>Vespidae</taxon>
        <taxon>Vespinae</taxon>
        <taxon>Vespula</taxon>
    </lineage>
</organism>
<reference evidence="1 2" key="1">
    <citation type="journal article" date="2024" name="Ann. Entomol. Soc. Am.">
        <title>Genomic analyses of the southern and eastern yellowjacket wasps (Hymenoptera: Vespidae) reveal evolutionary signatures of social life.</title>
        <authorList>
            <person name="Catto M.A."/>
            <person name="Caine P.B."/>
            <person name="Orr S.E."/>
            <person name="Hunt B.G."/>
            <person name="Goodisman M.A.D."/>
        </authorList>
    </citation>
    <scope>NUCLEOTIDE SEQUENCE [LARGE SCALE GENOMIC DNA]</scope>
    <source>
        <strain evidence="1">232</strain>
        <tissue evidence="1">Head and thorax</tissue>
    </source>
</reference>
<sequence>MTTMMMTTMTMIDARAARMSGTSVDRVRLAKNTVGQPWLSAVGELVGLPWRKARYSSLGSGPPQRETPIREIRGVAEAATLPEV</sequence>
<proteinExistence type="predicted"/>
<accession>A0ABD2C4L2</accession>
<dbReference type="AlphaFoldDB" id="A0ABD2C4L2"/>
<dbReference type="EMBL" id="JAYRBN010000061">
    <property type="protein sequence ID" value="KAL2739709.1"/>
    <property type="molecule type" value="Genomic_DNA"/>
</dbReference>
<evidence type="ECO:0000313" key="2">
    <source>
        <dbReference type="Proteomes" id="UP001607303"/>
    </source>
</evidence>
<comment type="caution">
    <text evidence="1">The sequence shown here is derived from an EMBL/GenBank/DDBJ whole genome shotgun (WGS) entry which is preliminary data.</text>
</comment>
<gene>
    <name evidence="1" type="ORF">V1477_011098</name>
</gene>
<dbReference type="Proteomes" id="UP001607303">
    <property type="component" value="Unassembled WGS sequence"/>
</dbReference>
<name>A0ABD2C4L2_VESMC</name>